<evidence type="ECO:0000313" key="1">
    <source>
        <dbReference type="EMBL" id="KAJ8618518.1"/>
    </source>
</evidence>
<organism evidence="1 2">
    <name type="scientific">Persea americana</name>
    <name type="common">Avocado</name>
    <dbReference type="NCBI Taxonomy" id="3435"/>
    <lineage>
        <taxon>Eukaryota</taxon>
        <taxon>Viridiplantae</taxon>
        <taxon>Streptophyta</taxon>
        <taxon>Embryophyta</taxon>
        <taxon>Tracheophyta</taxon>
        <taxon>Spermatophyta</taxon>
        <taxon>Magnoliopsida</taxon>
        <taxon>Magnoliidae</taxon>
        <taxon>Laurales</taxon>
        <taxon>Lauraceae</taxon>
        <taxon>Persea</taxon>
    </lineage>
</organism>
<sequence length="338" mass="38170">MLIKEESCARCMLAMRTHRIHLFPLYELPPANHWTPLLRYGIRLNYSFCTSILIVFSNHHQAQPPTHLQVEHPPPPPQKSYASFFSPSAISAPPSIPPPTRIDGKLTLRIPQQMVANSKESFSFSAVGKFVGRRPSLEEVEASIMDESPRSNTFFTIAVGYLIFNSTFFTIAVGYLIFNTVSAIKLPQDSKQRERLKIPIWILATALNLLFAYRVWTIVPPDGIDAGFVPNAFMHFDGHRFMDDQSLTIVVKDFSDSRGIKEEGDVEGSYMGPSYRTQLDVRVPGLDDNSTEHGTWMVVVLHSTRLFLGHFDVNGEQLFHPKILRATFPLSTVPKGWP</sequence>
<gene>
    <name evidence="1" type="ORF">MRB53_014704</name>
</gene>
<accession>A0ACC2KBJ9</accession>
<evidence type="ECO:0000313" key="2">
    <source>
        <dbReference type="Proteomes" id="UP001234297"/>
    </source>
</evidence>
<dbReference type="EMBL" id="CM056812">
    <property type="protein sequence ID" value="KAJ8618518.1"/>
    <property type="molecule type" value="Genomic_DNA"/>
</dbReference>
<name>A0ACC2KBJ9_PERAE</name>
<comment type="caution">
    <text evidence="1">The sequence shown here is derived from an EMBL/GenBank/DDBJ whole genome shotgun (WGS) entry which is preliminary data.</text>
</comment>
<reference evidence="1 2" key="1">
    <citation type="journal article" date="2022" name="Hortic Res">
        <title>A haplotype resolved chromosomal level avocado genome allows analysis of novel avocado genes.</title>
        <authorList>
            <person name="Nath O."/>
            <person name="Fletcher S.J."/>
            <person name="Hayward A."/>
            <person name="Shaw L.M."/>
            <person name="Masouleh A.K."/>
            <person name="Furtado A."/>
            <person name="Henry R.J."/>
            <person name="Mitter N."/>
        </authorList>
    </citation>
    <scope>NUCLEOTIDE SEQUENCE [LARGE SCALE GENOMIC DNA]</scope>
    <source>
        <strain evidence="2">cv. Hass</strain>
    </source>
</reference>
<dbReference type="Proteomes" id="UP001234297">
    <property type="component" value="Chromosome 4"/>
</dbReference>
<protein>
    <submittedName>
        <fullName evidence="1">Uncharacterized protein</fullName>
    </submittedName>
</protein>
<keyword evidence="2" id="KW-1185">Reference proteome</keyword>
<proteinExistence type="predicted"/>